<feature type="transmembrane region" description="Helical" evidence="8">
    <location>
        <begin position="109"/>
        <end position="126"/>
    </location>
</feature>
<keyword evidence="5 8" id="KW-0812">Transmembrane</keyword>
<name>A0A2M8VIQ5_9BURK</name>
<keyword evidence="4 8" id="KW-1003">Cell membrane</keyword>
<keyword evidence="10" id="KW-1185">Reference proteome</keyword>
<feature type="transmembrane region" description="Helical" evidence="8">
    <location>
        <begin position="39"/>
        <end position="61"/>
    </location>
</feature>
<proteinExistence type="inferred from homology"/>
<dbReference type="PANTHER" id="PTHR30269:SF0">
    <property type="entry name" value="MEMBRANE TRANSPORTER PROTEIN YFCA-RELATED"/>
    <property type="match status" value="1"/>
</dbReference>
<dbReference type="RefSeq" id="WP_100380232.1">
    <property type="nucleotide sequence ID" value="NZ_CBCSBW010000007.1"/>
</dbReference>
<dbReference type="EMBL" id="PGTX01000006">
    <property type="protein sequence ID" value="PJI76725.1"/>
    <property type="molecule type" value="Genomic_DNA"/>
</dbReference>
<sequence length="262" mass="28038">MFELSTLHLSTFDISLLMACALIAGLVDSIMGGGGMIQVPALFALLPGFPPPTLLSVNKFASVIGTMGSAIQYTRANKSPWGLVIISCIIAFIASVSGAYLVTQIPTQWLRGTLPFLLIALLFFSIKSNAGLVHAPKYSPHRQKAIASTGAGVIGFYDGFLGPGAGAFYKLLYTRVLGFDFLRSAAPAKFLNIASNLGALCVFIYLGYFDLRLALLMAIANLIGGQIGSKIAIKHGNAFIRKAFFILVTVLIIKTFYDAFLK</sequence>
<evidence type="ECO:0000256" key="8">
    <source>
        <dbReference type="RuleBase" id="RU363041"/>
    </source>
</evidence>
<protein>
    <recommendedName>
        <fullName evidence="8">Probable membrane transporter protein</fullName>
    </recommendedName>
</protein>
<keyword evidence="6 8" id="KW-1133">Transmembrane helix</keyword>
<dbReference type="InterPro" id="IPR052017">
    <property type="entry name" value="TSUP"/>
</dbReference>
<accession>A0A2M8VIQ5</accession>
<feature type="transmembrane region" description="Helical" evidence="8">
    <location>
        <begin position="239"/>
        <end position="257"/>
    </location>
</feature>
<feature type="transmembrane region" description="Helical" evidence="8">
    <location>
        <begin position="6"/>
        <end position="27"/>
    </location>
</feature>
<comment type="caution">
    <text evidence="9">The sequence shown here is derived from an EMBL/GenBank/DDBJ whole genome shotgun (WGS) entry which is preliminary data.</text>
</comment>
<evidence type="ECO:0000313" key="10">
    <source>
        <dbReference type="Proteomes" id="UP000229366"/>
    </source>
</evidence>
<keyword evidence="7 8" id="KW-0472">Membrane</keyword>
<keyword evidence="3" id="KW-0813">Transport</keyword>
<comment type="similarity">
    <text evidence="2 8">Belongs to the 4-toluene sulfonate uptake permease (TSUP) (TC 2.A.102) family.</text>
</comment>
<comment type="subcellular location">
    <subcellularLocation>
        <location evidence="1 8">Cell membrane</location>
        <topology evidence="1 8">Multi-pass membrane protein</topology>
    </subcellularLocation>
</comment>
<evidence type="ECO:0000313" key="9">
    <source>
        <dbReference type="EMBL" id="PJI76725.1"/>
    </source>
</evidence>
<evidence type="ECO:0000256" key="4">
    <source>
        <dbReference type="ARBA" id="ARBA00022475"/>
    </source>
</evidence>
<evidence type="ECO:0000256" key="3">
    <source>
        <dbReference type="ARBA" id="ARBA00022448"/>
    </source>
</evidence>
<feature type="transmembrane region" description="Helical" evidence="8">
    <location>
        <begin position="81"/>
        <end position="102"/>
    </location>
</feature>
<dbReference type="InterPro" id="IPR002781">
    <property type="entry name" value="TM_pro_TauE-like"/>
</dbReference>
<gene>
    <name evidence="9" type="ORF">B0G85_1934</name>
</gene>
<evidence type="ECO:0000256" key="6">
    <source>
        <dbReference type="ARBA" id="ARBA00022989"/>
    </source>
</evidence>
<dbReference type="Pfam" id="PF01925">
    <property type="entry name" value="TauE"/>
    <property type="match status" value="1"/>
</dbReference>
<dbReference type="OrthoDB" id="554695at2"/>
<dbReference type="Proteomes" id="UP000229366">
    <property type="component" value="Unassembled WGS sequence"/>
</dbReference>
<feature type="transmembrane region" description="Helical" evidence="8">
    <location>
        <begin position="190"/>
        <end position="208"/>
    </location>
</feature>
<organism evidence="9 10">
    <name type="scientific">Polynucleobacter brandtiae</name>
    <dbReference type="NCBI Taxonomy" id="1938816"/>
    <lineage>
        <taxon>Bacteria</taxon>
        <taxon>Pseudomonadati</taxon>
        <taxon>Pseudomonadota</taxon>
        <taxon>Betaproteobacteria</taxon>
        <taxon>Burkholderiales</taxon>
        <taxon>Burkholderiaceae</taxon>
        <taxon>Polynucleobacter</taxon>
    </lineage>
</organism>
<reference evidence="9 10" key="1">
    <citation type="submission" date="2017-11" db="EMBL/GenBank/DDBJ databases">
        <title>Genomic Encyclopedia of Type Strains, Phase III (KMG-III): the genomes of soil and plant-associated and newly described type strains.</title>
        <authorList>
            <person name="Whitman W."/>
        </authorList>
    </citation>
    <scope>NUCLEOTIDE SEQUENCE [LARGE SCALE GENOMIC DNA]</scope>
    <source>
        <strain evidence="9 10">UB-Domo-W1</strain>
    </source>
</reference>
<dbReference type="GO" id="GO:0005886">
    <property type="term" value="C:plasma membrane"/>
    <property type="evidence" value="ECO:0007669"/>
    <property type="project" value="UniProtKB-SubCell"/>
</dbReference>
<dbReference type="PANTHER" id="PTHR30269">
    <property type="entry name" value="TRANSMEMBRANE PROTEIN YFCA"/>
    <property type="match status" value="1"/>
</dbReference>
<evidence type="ECO:0000256" key="1">
    <source>
        <dbReference type="ARBA" id="ARBA00004651"/>
    </source>
</evidence>
<evidence type="ECO:0000256" key="7">
    <source>
        <dbReference type="ARBA" id="ARBA00023136"/>
    </source>
</evidence>
<evidence type="ECO:0000256" key="5">
    <source>
        <dbReference type="ARBA" id="ARBA00022692"/>
    </source>
</evidence>
<feature type="transmembrane region" description="Helical" evidence="8">
    <location>
        <begin position="146"/>
        <end position="169"/>
    </location>
</feature>
<evidence type="ECO:0000256" key="2">
    <source>
        <dbReference type="ARBA" id="ARBA00009142"/>
    </source>
</evidence>
<dbReference type="AlphaFoldDB" id="A0A2M8VIQ5"/>